<dbReference type="PANTHER" id="PTHR46830:SF2">
    <property type="entry name" value="ALPHA-1,4-N-ACETYLGLUCOSAMINYLTRANSFERASE"/>
    <property type="match status" value="1"/>
</dbReference>
<organism evidence="2 3">
    <name type="scientific">Galdieria partita</name>
    <dbReference type="NCBI Taxonomy" id="83374"/>
    <lineage>
        <taxon>Eukaryota</taxon>
        <taxon>Rhodophyta</taxon>
        <taxon>Bangiophyceae</taxon>
        <taxon>Galdieriales</taxon>
        <taxon>Galdieriaceae</taxon>
        <taxon>Galdieria</taxon>
    </lineage>
</organism>
<evidence type="ECO:0008006" key="4">
    <source>
        <dbReference type="Google" id="ProtNLM"/>
    </source>
</evidence>
<reference evidence="2" key="2">
    <citation type="submission" date="2022-01" db="EMBL/GenBank/DDBJ databases">
        <authorList>
            <person name="Hirooka S."/>
            <person name="Miyagishima S.Y."/>
        </authorList>
    </citation>
    <scope>NUCLEOTIDE SEQUENCE</scope>
    <source>
        <strain evidence="2">NBRC 102759</strain>
    </source>
</reference>
<dbReference type="PANTHER" id="PTHR46830">
    <property type="entry name" value="TRANSFERASE, PUTATIVE-RELATED"/>
    <property type="match status" value="1"/>
</dbReference>
<name>A0A9C7Q3X6_9RHOD</name>
<keyword evidence="1" id="KW-1133">Transmembrane helix</keyword>
<dbReference type="InterPro" id="IPR029044">
    <property type="entry name" value="Nucleotide-diphossugar_trans"/>
</dbReference>
<comment type="caution">
    <text evidence="2">The sequence shown here is derived from an EMBL/GenBank/DDBJ whole genome shotgun (WGS) entry which is preliminary data.</text>
</comment>
<keyword evidence="1" id="KW-0812">Transmembrane</keyword>
<evidence type="ECO:0000313" key="2">
    <source>
        <dbReference type="EMBL" id="GJQ15756.1"/>
    </source>
</evidence>
<evidence type="ECO:0000313" key="3">
    <source>
        <dbReference type="Proteomes" id="UP001061958"/>
    </source>
</evidence>
<dbReference type="Pfam" id="PF04488">
    <property type="entry name" value="Gly_transf_sug"/>
    <property type="match status" value="1"/>
</dbReference>
<evidence type="ECO:0000256" key="1">
    <source>
        <dbReference type="SAM" id="Phobius"/>
    </source>
</evidence>
<protein>
    <recommendedName>
        <fullName evidence="4">Alpha 1,4-glycosyltransferase domain-containing protein</fullName>
    </recommendedName>
</protein>
<dbReference type="InterPro" id="IPR007577">
    <property type="entry name" value="GlycoTrfase_DXD_sugar-bd_CS"/>
</dbReference>
<sequence>MALHVSTKTRTVNQLPFFTLLILILWFSYHSKSSWKTNLLQSISRQRSQTVVPASYDNHSYLGALQLEHFIVPDTVHFIFGLREDFDGKPFGIVQFLSVLSVKLRLNPTNMILHYAFEPCSIWWNATKEMVTLRKVTAPTHICGRPLFSAAHRADYLRLEILHEFGGIYVDMDVLVLKPFHFLRQYDFSLGEEGVNASVGLGNAVLIARKGAVFLKRWRAEYCRHFDSSHWNHYSVMLPHRIYRKFPGEANVLPHYAFYMPLWDTEGLCELYFNTSQGEETENHLAIHLWSEKAKNIQSQMFFDHSFAQGKGMFHHTAQRIFQDIMMTELQFPVEMIEHSRLRSSFTNVIQESSMF</sequence>
<dbReference type="Gene3D" id="3.90.550.20">
    <property type="match status" value="1"/>
</dbReference>
<dbReference type="SUPFAM" id="SSF53448">
    <property type="entry name" value="Nucleotide-diphospho-sugar transferases"/>
    <property type="match status" value="1"/>
</dbReference>
<proteinExistence type="predicted"/>
<dbReference type="AlphaFoldDB" id="A0A9C7Q3X6"/>
<feature type="transmembrane region" description="Helical" evidence="1">
    <location>
        <begin position="12"/>
        <end position="29"/>
    </location>
</feature>
<reference evidence="2" key="1">
    <citation type="journal article" date="2022" name="Proc. Natl. Acad. Sci. U.S.A.">
        <title>Life cycle and functional genomics of the unicellular red alga Galdieria for elucidating algal and plant evolution and industrial use.</title>
        <authorList>
            <person name="Hirooka S."/>
            <person name="Itabashi T."/>
            <person name="Ichinose T.M."/>
            <person name="Onuma R."/>
            <person name="Fujiwara T."/>
            <person name="Yamashita S."/>
            <person name="Jong L.W."/>
            <person name="Tomita R."/>
            <person name="Iwane A.H."/>
            <person name="Miyagishima S.Y."/>
        </authorList>
    </citation>
    <scope>NUCLEOTIDE SEQUENCE</scope>
    <source>
        <strain evidence="2">NBRC 102759</strain>
    </source>
</reference>
<accession>A0A9C7Q3X6</accession>
<keyword evidence="1" id="KW-0472">Membrane</keyword>
<dbReference type="OrthoDB" id="3265at2759"/>
<gene>
    <name evidence="2" type="ORF">GpartN1_g7547.t1</name>
</gene>
<dbReference type="EMBL" id="BQMJ01000074">
    <property type="protein sequence ID" value="GJQ15756.1"/>
    <property type="molecule type" value="Genomic_DNA"/>
</dbReference>
<dbReference type="Proteomes" id="UP001061958">
    <property type="component" value="Unassembled WGS sequence"/>
</dbReference>
<keyword evidence="3" id="KW-1185">Reference proteome</keyword>